<dbReference type="PANTHER" id="PTHR36617">
    <property type="entry name" value="PROTEIN, PUTATIVE-RELATED"/>
    <property type="match status" value="1"/>
</dbReference>
<evidence type="ECO:0000313" key="1">
    <source>
        <dbReference type="EMBL" id="MCI02857.1"/>
    </source>
</evidence>
<accession>A0A392NSN8</accession>
<comment type="caution">
    <text evidence="1">The sequence shown here is derived from an EMBL/GenBank/DDBJ whole genome shotgun (WGS) entry which is preliminary data.</text>
</comment>
<dbReference type="PANTHER" id="PTHR36617:SF15">
    <property type="entry name" value="REVERSE TRANSCRIPTASE ZINC-BINDING DOMAIN-CONTAINING PROTEIN"/>
    <property type="match status" value="1"/>
</dbReference>
<dbReference type="EMBL" id="LXQA010050405">
    <property type="protein sequence ID" value="MCI02857.1"/>
    <property type="molecule type" value="Genomic_DNA"/>
</dbReference>
<keyword evidence="1" id="KW-0808">Transferase</keyword>
<keyword evidence="1" id="KW-0548">Nucleotidyltransferase</keyword>
<sequence length="125" mass="15232">MAGEFCMKWKLGTSNFHRFASIWWKDICDIENVVVSRYWFVEGFVRKTESGDMTRFWYDCWIGDVPLCVEFPRLFSISNQKDAVVRELCVTEDNHWVWNFEWRRRRFEWEEALITNLLEVSMESL</sequence>
<name>A0A392NSN8_9FABA</name>
<dbReference type="AlphaFoldDB" id="A0A392NSN8"/>
<dbReference type="GO" id="GO:0003964">
    <property type="term" value="F:RNA-directed DNA polymerase activity"/>
    <property type="evidence" value="ECO:0007669"/>
    <property type="project" value="UniProtKB-KW"/>
</dbReference>
<reference evidence="1 2" key="1">
    <citation type="journal article" date="2018" name="Front. Plant Sci.">
        <title>Red Clover (Trifolium pratense) and Zigzag Clover (T. medium) - A Picture of Genomic Similarities and Differences.</title>
        <authorList>
            <person name="Dluhosova J."/>
            <person name="Istvanek J."/>
            <person name="Nedelnik J."/>
            <person name="Repkova J."/>
        </authorList>
    </citation>
    <scope>NUCLEOTIDE SEQUENCE [LARGE SCALE GENOMIC DNA]</scope>
    <source>
        <strain evidence="2">cv. 10/8</strain>
        <tissue evidence="1">Leaf</tissue>
    </source>
</reference>
<protein>
    <submittedName>
        <fullName evidence="1">Putative non-LTR retroelement reverse transcriptase</fullName>
    </submittedName>
</protein>
<evidence type="ECO:0000313" key="2">
    <source>
        <dbReference type="Proteomes" id="UP000265520"/>
    </source>
</evidence>
<proteinExistence type="predicted"/>
<keyword evidence="2" id="KW-1185">Reference proteome</keyword>
<organism evidence="1 2">
    <name type="scientific">Trifolium medium</name>
    <dbReference type="NCBI Taxonomy" id="97028"/>
    <lineage>
        <taxon>Eukaryota</taxon>
        <taxon>Viridiplantae</taxon>
        <taxon>Streptophyta</taxon>
        <taxon>Embryophyta</taxon>
        <taxon>Tracheophyta</taxon>
        <taxon>Spermatophyta</taxon>
        <taxon>Magnoliopsida</taxon>
        <taxon>eudicotyledons</taxon>
        <taxon>Gunneridae</taxon>
        <taxon>Pentapetalae</taxon>
        <taxon>rosids</taxon>
        <taxon>fabids</taxon>
        <taxon>Fabales</taxon>
        <taxon>Fabaceae</taxon>
        <taxon>Papilionoideae</taxon>
        <taxon>50 kb inversion clade</taxon>
        <taxon>NPAAA clade</taxon>
        <taxon>Hologalegina</taxon>
        <taxon>IRL clade</taxon>
        <taxon>Trifolieae</taxon>
        <taxon>Trifolium</taxon>
    </lineage>
</organism>
<dbReference type="Proteomes" id="UP000265520">
    <property type="component" value="Unassembled WGS sequence"/>
</dbReference>
<keyword evidence="1" id="KW-0695">RNA-directed DNA polymerase</keyword>